<sequence length="117" mass="13210">MRFAVIVFILAFFGSAASAVVVEFDQNVPNAATDDDLITVAKRLYVFRSGYNQNKRSSGFFGPFESTDDGPEKRSMAIGRAGMRPGKRAFGLSYRGKRNQVLPENFFSLQRYFYVEE</sequence>
<reference evidence="3" key="1">
    <citation type="submission" date="2010-08" db="EMBL/GenBank/DDBJ databases">
        <authorList>
            <consortium name="Caenorhabditis japonica Sequencing Consortium"/>
            <person name="Wilson R.K."/>
        </authorList>
    </citation>
    <scope>NUCLEOTIDE SEQUENCE [LARGE SCALE GENOMIC DNA]</scope>
    <source>
        <strain evidence="3">DF5081</strain>
    </source>
</reference>
<feature type="chain" id="PRO_5035780356" evidence="1">
    <location>
        <begin position="20"/>
        <end position="117"/>
    </location>
</feature>
<dbReference type="Proteomes" id="UP000005237">
    <property type="component" value="Unassembled WGS sequence"/>
</dbReference>
<evidence type="ECO:0000256" key="1">
    <source>
        <dbReference type="SAM" id="SignalP"/>
    </source>
</evidence>
<evidence type="ECO:0000313" key="2">
    <source>
        <dbReference type="EnsemblMetazoa" id="CJA33649.1"/>
    </source>
</evidence>
<dbReference type="AlphaFoldDB" id="A0A8R1EC78"/>
<name>A0A8R1EC78_CAEJA</name>
<evidence type="ECO:0000313" key="3">
    <source>
        <dbReference type="Proteomes" id="UP000005237"/>
    </source>
</evidence>
<keyword evidence="1" id="KW-0732">Signal</keyword>
<accession>A0A8R1EC78</accession>
<keyword evidence="3" id="KW-1185">Reference proteome</keyword>
<dbReference type="EnsemblMetazoa" id="CJA33649.1">
    <property type="protein sequence ID" value="CJA33649.1"/>
    <property type="gene ID" value="WBGene00209496"/>
</dbReference>
<feature type="signal peptide" evidence="1">
    <location>
        <begin position="1"/>
        <end position="19"/>
    </location>
</feature>
<protein>
    <submittedName>
        <fullName evidence="2">Uncharacterized protein</fullName>
    </submittedName>
</protein>
<proteinExistence type="predicted"/>
<organism evidence="2 3">
    <name type="scientific">Caenorhabditis japonica</name>
    <dbReference type="NCBI Taxonomy" id="281687"/>
    <lineage>
        <taxon>Eukaryota</taxon>
        <taxon>Metazoa</taxon>
        <taxon>Ecdysozoa</taxon>
        <taxon>Nematoda</taxon>
        <taxon>Chromadorea</taxon>
        <taxon>Rhabditida</taxon>
        <taxon>Rhabditina</taxon>
        <taxon>Rhabditomorpha</taxon>
        <taxon>Rhabditoidea</taxon>
        <taxon>Rhabditidae</taxon>
        <taxon>Peloderinae</taxon>
        <taxon>Caenorhabditis</taxon>
    </lineage>
</organism>
<reference evidence="2" key="2">
    <citation type="submission" date="2022-06" db="UniProtKB">
        <authorList>
            <consortium name="EnsemblMetazoa"/>
        </authorList>
    </citation>
    <scope>IDENTIFICATION</scope>
    <source>
        <strain evidence="2">DF5081</strain>
    </source>
</reference>